<keyword evidence="10" id="KW-1185">Reference proteome</keyword>
<feature type="chain" id="PRO_5047094498" evidence="8">
    <location>
        <begin position="24"/>
        <end position="451"/>
    </location>
</feature>
<dbReference type="Gene3D" id="1.20.1600.10">
    <property type="entry name" value="Outer membrane efflux proteins (OEP)"/>
    <property type="match status" value="1"/>
</dbReference>
<comment type="subcellular location">
    <subcellularLocation>
        <location evidence="1">Cell outer membrane</location>
    </subcellularLocation>
</comment>
<gene>
    <name evidence="9" type="ORF">IEE83_18380</name>
</gene>
<evidence type="ECO:0000256" key="5">
    <source>
        <dbReference type="ARBA" id="ARBA00022692"/>
    </source>
</evidence>
<sequence>MKFCLKGKCMICALTFMPLAFQAKSQNQMLSLKDCIQYTLQHHPNTAIYRYSAQSAAAKIKESKAAFLPSVSGSLGLDYNLKLQTSVIPAGSFSPTETKLQLGNKFSNTASIQADQNIFDKSASIGIKTSQVNKEVADLNLSKENENLIYNTASSYYQALTYKEKGRLLKESEKQYETMVGILKVRYEQGVVKKSEYDRGRVNYNNVQSEILANSNAYDLAINTLKNNMGLQLEAQITIADSISNADVSGLSLPKQNGLESNNLIDFQIDLKNLELKNLDVRQKQAAFLPTFSIYGKYGGNAYGTQFLQALGNWFDYSTLGLKATIPIFSGFKKKSQLAQSQFSFRSQQLTNKLNQQTYKLNVENAASEITSTYVNLRKNKENLILAKEMMDASTVEYREGTSTLSSLLDADYSYKEARTNYTTTLLDYLKAQLSYYKNTGTISRFVEELK</sequence>
<dbReference type="RefSeq" id="WP_194121957.1">
    <property type="nucleotide sequence ID" value="NZ_JACYGY010000001.1"/>
</dbReference>
<evidence type="ECO:0000256" key="4">
    <source>
        <dbReference type="ARBA" id="ARBA00022452"/>
    </source>
</evidence>
<evidence type="ECO:0000256" key="6">
    <source>
        <dbReference type="ARBA" id="ARBA00023136"/>
    </source>
</evidence>
<protein>
    <submittedName>
        <fullName evidence="9">TolC family protein</fullName>
    </submittedName>
</protein>
<dbReference type="SUPFAM" id="SSF56954">
    <property type="entry name" value="Outer membrane efflux proteins (OEP)"/>
    <property type="match status" value="1"/>
</dbReference>
<keyword evidence="5" id="KW-0812">Transmembrane</keyword>
<dbReference type="EMBL" id="JACYGY010000001">
    <property type="protein sequence ID" value="MBE9463855.1"/>
    <property type="molecule type" value="Genomic_DNA"/>
</dbReference>
<feature type="signal peptide" evidence="8">
    <location>
        <begin position="1"/>
        <end position="23"/>
    </location>
</feature>
<dbReference type="Proteomes" id="UP000634134">
    <property type="component" value="Unassembled WGS sequence"/>
</dbReference>
<evidence type="ECO:0000256" key="8">
    <source>
        <dbReference type="SAM" id="SignalP"/>
    </source>
</evidence>
<dbReference type="InterPro" id="IPR003423">
    <property type="entry name" value="OMP_efflux"/>
</dbReference>
<keyword evidence="7" id="KW-0998">Cell outer membrane</keyword>
<keyword evidence="3" id="KW-0813">Transport</keyword>
<evidence type="ECO:0000256" key="1">
    <source>
        <dbReference type="ARBA" id="ARBA00004442"/>
    </source>
</evidence>
<keyword evidence="8" id="KW-0732">Signal</keyword>
<evidence type="ECO:0000256" key="2">
    <source>
        <dbReference type="ARBA" id="ARBA00007613"/>
    </source>
</evidence>
<evidence type="ECO:0000256" key="7">
    <source>
        <dbReference type="ARBA" id="ARBA00023237"/>
    </source>
</evidence>
<comment type="caution">
    <text evidence="9">The sequence shown here is derived from an EMBL/GenBank/DDBJ whole genome shotgun (WGS) entry which is preliminary data.</text>
</comment>
<name>A0ABR9WEJ9_9BACT</name>
<dbReference type="PANTHER" id="PTHR30026">
    <property type="entry name" value="OUTER MEMBRANE PROTEIN TOLC"/>
    <property type="match status" value="1"/>
</dbReference>
<evidence type="ECO:0000313" key="10">
    <source>
        <dbReference type="Proteomes" id="UP000634134"/>
    </source>
</evidence>
<evidence type="ECO:0000256" key="3">
    <source>
        <dbReference type="ARBA" id="ARBA00022448"/>
    </source>
</evidence>
<dbReference type="InterPro" id="IPR051906">
    <property type="entry name" value="TolC-like"/>
</dbReference>
<dbReference type="Pfam" id="PF02321">
    <property type="entry name" value="OEP"/>
    <property type="match status" value="2"/>
</dbReference>
<reference evidence="10" key="1">
    <citation type="submission" date="2023-07" db="EMBL/GenBank/DDBJ databases">
        <title>Dyadobacter sp. nov 'subterranea' isolated from contaminted grondwater.</title>
        <authorList>
            <person name="Szabo I."/>
            <person name="Al-Omari J."/>
            <person name="Szerdahelyi S.G."/>
            <person name="Rado J."/>
        </authorList>
    </citation>
    <scope>NUCLEOTIDE SEQUENCE [LARGE SCALE GENOMIC DNA]</scope>
    <source>
        <strain evidence="10">UP-52</strain>
    </source>
</reference>
<proteinExistence type="inferred from homology"/>
<organism evidence="9 10">
    <name type="scientific">Dyadobacter subterraneus</name>
    <dbReference type="NCBI Taxonomy" id="2773304"/>
    <lineage>
        <taxon>Bacteria</taxon>
        <taxon>Pseudomonadati</taxon>
        <taxon>Bacteroidota</taxon>
        <taxon>Cytophagia</taxon>
        <taxon>Cytophagales</taxon>
        <taxon>Spirosomataceae</taxon>
        <taxon>Dyadobacter</taxon>
    </lineage>
</organism>
<dbReference type="PANTHER" id="PTHR30026:SF20">
    <property type="entry name" value="OUTER MEMBRANE PROTEIN TOLC"/>
    <property type="match status" value="1"/>
</dbReference>
<accession>A0ABR9WEJ9</accession>
<keyword evidence="6" id="KW-0472">Membrane</keyword>
<keyword evidence="4" id="KW-1134">Transmembrane beta strand</keyword>
<evidence type="ECO:0000313" key="9">
    <source>
        <dbReference type="EMBL" id="MBE9463855.1"/>
    </source>
</evidence>
<comment type="similarity">
    <text evidence="2">Belongs to the outer membrane factor (OMF) (TC 1.B.17) family.</text>
</comment>